<feature type="transmembrane region" description="Helical" evidence="1">
    <location>
        <begin position="447"/>
        <end position="465"/>
    </location>
</feature>
<sequence length="495" mass="53945">MAALSGRAAVPKIQPTATIVSLTDFVLGFSLGSYLIWSFIVSSGQAEFALLSELVLAVNGGLALTGLLISMGRGFPLFTVFFLFNLIFHGIAPLQQIAEKTSPIFNDTDILLEASLLCVPFTIAGLIAVVQRAPAPLRPVASPRFLSGSLLRFRPRSTLVLFVVAAAITAALLVYYLPVLLTNRQALSDQLADDASKTGVIVLNGFLSPFVLAAALIGLVINYRWSSDLGTAAFGVLAVAAVLVNNPLIHARYQSSALLGFMLLSIFGWRRSRLLVYVVLAAISVSPIFNSIFRYNSYKVDQRTLQNFFAHMDYDALNILCYTLVWVREQGISFGANLFGALLFFVPRSVWSDKGEHPTLTMFSYLKEYQGYGTDNLSSPPPVEGYFAFGLLGALIFPLLVVATLDWLERRATVSEEFSPWQLIVCMSAMLALIVLRGPFQVGFSEIVLHSLAIVAVALLISKGASANALRRRHRASTQAAPNYDSSKHRLNLLP</sequence>
<dbReference type="EMBL" id="VSTH01000194">
    <property type="protein sequence ID" value="TYO61224.1"/>
    <property type="molecule type" value="Genomic_DNA"/>
</dbReference>
<feature type="transmembrane region" description="Helical" evidence="1">
    <location>
        <begin position="110"/>
        <end position="130"/>
    </location>
</feature>
<keyword evidence="1" id="KW-0472">Membrane</keyword>
<feature type="transmembrane region" description="Helical" evidence="1">
    <location>
        <begin position="386"/>
        <end position="408"/>
    </location>
</feature>
<proteinExistence type="predicted"/>
<feature type="transmembrane region" description="Helical" evidence="1">
    <location>
        <begin position="334"/>
        <end position="351"/>
    </location>
</feature>
<comment type="caution">
    <text evidence="2">The sequence shown here is derived from an EMBL/GenBank/DDBJ whole genome shotgun (WGS) entry which is preliminary data.</text>
</comment>
<reference evidence="2 3" key="1">
    <citation type="submission" date="2019-08" db="EMBL/GenBank/DDBJ databases">
        <title>Bradyrhizobium hipponensis sp. nov., a rhizobium isolated from a Lupinus angustifolius root nodule in Tunisia.</title>
        <authorList>
            <person name="Off K."/>
            <person name="Rejili M."/>
            <person name="Mars M."/>
            <person name="Brachmann A."/>
            <person name="Marin M."/>
        </authorList>
    </citation>
    <scope>NUCLEOTIDE SEQUENCE [LARGE SCALE GENOMIC DNA]</scope>
    <source>
        <strain evidence="3">aSej3</strain>
    </source>
</reference>
<name>A0A5S4YC05_9BRAD</name>
<dbReference type="RefSeq" id="WP_148745414.1">
    <property type="nucleotide sequence ID" value="NZ_VSTH01000194.1"/>
</dbReference>
<protein>
    <recommendedName>
        <fullName evidence="4">O-antigen polysaccharide polymerase Wzy</fullName>
    </recommendedName>
</protein>
<gene>
    <name evidence="2" type="ORF">FXV83_39305</name>
</gene>
<keyword evidence="1" id="KW-0812">Transmembrane</keyword>
<evidence type="ECO:0000256" key="1">
    <source>
        <dbReference type="SAM" id="Phobius"/>
    </source>
</evidence>
<feature type="transmembrane region" description="Helical" evidence="1">
    <location>
        <begin position="420"/>
        <end position="441"/>
    </location>
</feature>
<evidence type="ECO:0000313" key="2">
    <source>
        <dbReference type="EMBL" id="TYO61224.1"/>
    </source>
</evidence>
<evidence type="ECO:0008006" key="4">
    <source>
        <dbReference type="Google" id="ProtNLM"/>
    </source>
</evidence>
<feature type="transmembrane region" description="Helical" evidence="1">
    <location>
        <begin position="77"/>
        <end position="98"/>
    </location>
</feature>
<feature type="transmembrane region" description="Helical" evidence="1">
    <location>
        <begin position="274"/>
        <end position="293"/>
    </location>
</feature>
<keyword evidence="1" id="KW-1133">Transmembrane helix</keyword>
<feature type="transmembrane region" description="Helical" evidence="1">
    <location>
        <begin position="21"/>
        <end position="42"/>
    </location>
</feature>
<feature type="transmembrane region" description="Helical" evidence="1">
    <location>
        <begin position="48"/>
        <end position="70"/>
    </location>
</feature>
<feature type="transmembrane region" description="Helical" evidence="1">
    <location>
        <begin position="201"/>
        <end position="221"/>
    </location>
</feature>
<organism evidence="2 3">
    <name type="scientific">Bradyrhizobium hipponense</name>
    <dbReference type="NCBI Taxonomy" id="2605638"/>
    <lineage>
        <taxon>Bacteria</taxon>
        <taxon>Pseudomonadati</taxon>
        <taxon>Pseudomonadota</taxon>
        <taxon>Alphaproteobacteria</taxon>
        <taxon>Hyphomicrobiales</taxon>
        <taxon>Nitrobacteraceae</taxon>
        <taxon>Bradyrhizobium</taxon>
    </lineage>
</organism>
<dbReference type="AlphaFoldDB" id="A0A5S4YC05"/>
<keyword evidence="3" id="KW-1185">Reference proteome</keyword>
<feature type="transmembrane region" description="Helical" evidence="1">
    <location>
        <begin position="228"/>
        <end position="245"/>
    </location>
</feature>
<feature type="transmembrane region" description="Helical" evidence="1">
    <location>
        <begin position="159"/>
        <end position="181"/>
    </location>
</feature>
<accession>A0A5S4YC05</accession>
<dbReference type="Proteomes" id="UP000324797">
    <property type="component" value="Unassembled WGS sequence"/>
</dbReference>
<evidence type="ECO:0000313" key="3">
    <source>
        <dbReference type="Proteomes" id="UP000324797"/>
    </source>
</evidence>